<protein>
    <submittedName>
        <fullName evidence="1">Uncharacterized protein</fullName>
    </submittedName>
</protein>
<dbReference type="RefSeq" id="WP_286277201.1">
    <property type="nucleotide sequence ID" value="NZ_AP027731.1"/>
</dbReference>
<dbReference type="Proteomes" id="UP001321498">
    <property type="component" value="Chromosome"/>
</dbReference>
<proteinExistence type="predicted"/>
<accession>A0ABM8GFX6</accession>
<organism evidence="1 2">
    <name type="scientific">Naasia aerilata</name>
    <dbReference type="NCBI Taxonomy" id="1162966"/>
    <lineage>
        <taxon>Bacteria</taxon>
        <taxon>Bacillati</taxon>
        <taxon>Actinomycetota</taxon>
        <taxon>Actinomycetes</taxon>
        <taxon>Micrococcales</taxon>
        <taxon>Microbacteriaceae</taxon>
        <taxon>Naasia</taxon>
    </lineage>
</organism>
<evidence type="ECO:0000313" key="2">
    <source>
        <dbReference type="Proteomes" id="UP001321498"/>
    </source>
</evidence>
<sequence>MFHLCHLLATQCDEHQRRLTPVLERYGEQQDGEPERFHAEALTEARTGPVGLLRDLQDVYVLVSLVSITWTIVEQAGKALRDEELLGIITACSAETGVQQSWLSTRIKQAAPQALLVAS</sequence>
<dbReference type="EMBL" id="AP027731">
    <property type="protein sequence ID" value="BDZ47254.1"/>
    <property type="molecule type" value="Genomic_DNA"/>
</dbReference>
<name>A0ABM8GFX6_9MICO</name>
<gene>
    <name evidence="1" type="ORF">GCM10025866_31630</name>
</gene>
<keyword evidence="2" id="KW-1185">Reference proteome</keyword>
<evidence type="ECO:0000313" key="1">
    <source>
        <dbReference type="EMBL" id="BDZ47254.1"/>
    </source>
</evidence>
<reference evidence="2" key="1">
    <citation type="journal article" date="2019" name="Int. J. Syst. Evol. Microbiol.">
        <title>The Global Catalogue of Microorganisms (GCM) 10K type strain sequencing project: providing services to taxonomists for standard genome sequencing and annotation.</title>
        <authorList>
            <consortium name="The Broad Institute Genomics Platform"/>
            <consortium name="The Broad Institute Genome Sequencing Center for Infectious Disease"/>
            <person name="Wu L."/>
            <person name="Ma J."/>
        </authorList>
    </citation>
    <scope>NUCLEOTIDE SEQUENCE [LARGE SCALE GENOMIC DNA]</scope>
    <source>
        <strain evidence="2">NBRC 108725</strain>
    </source>
</reference>